<dbReference type="InterPro" id="IPR016039">
    <property type="entry name" value="Thiolase-like"/>
</dbReference>
<accession>A0A919GW11</accession>
<dbReference type="GO" id="GO:0016747">
    <property type="term" value="F:acyltransferase activity, transferring groups other than amino-acyl groups"/>
    <property type="evidence" value="ECO:0007669"/>
    <property type="project" value="UniProtKB-ARBA"/>
</dbReference>
<protein>
    <submittedName>
        <fullName evidence="1">Uncharacterized protein</fullName>
    </submittedName>
</protein>
<name>A0A919GW11_9ACTN</name>
<organism evidence="1 2">
    <name type="scientific">Streptomyces xanthophaeus</name>
    <dbReference type="NCBI Taxonomy" id="67385"/>
    <lineage>
        <taxon>Bacteria</taxon>
        <taxon>Bacillati</taxon>
        <taxon>Actinomycetota</taxon>
        <taxon>Actinomycetes</taxon>
        <taxon>Kitasatosporales</taxon>
        <taxon>Streptomycetaceae</taxon>
        <taxon>Streptomyces</taxon>
    </lineage>
</organism>
<dbReference type="RefSeq" id="WP_031139301.1">
    <property type="nucleotide sequence ID" value="NZ_BNEE01000006.1"/>
</dbReference>
<sequence>MVDDVHHAHLIPTLDGQEQSCRRRPHRLERAGVPGQDIGCLALGDGLLPPTAGFLEADPECLIDCIPHTARPAKVSQALSLNAVFGGANAALVLAARGKLPEVVGFAISRFGPLVHAVSTQCLEPHLHGCRRSHPGGGVGDADWR</sequence>
<proteinExistence type="predicted"/>
<dbReference type="AlphaFoldDB" id="A0A919GW11"/>
<evidence type="ECO:0000313" key="2">
    <source>
        <dbReference type="Proteomes" id="UP000600026"/>
    </source>
</evidence>
<dbReference type="Proteomes" id="UP000600026">
    <property type="component" value="Unassembled WGS sequence"/>
</dbReference>
<keyword evidence="2" id="KW-1185">Reference proteome</keyword>
<evidence type="ECO:0000313" key="1">
    <source>
        <dbReference type="EMBL" id="GHI84944.1"/>
    </source>
</evidence>
<reference evidence="1" key="1">
    <citation type="submission" date="2020-09" db="EMBL/GenBank/DDBJ databases">
        <title>Whole genome shotgun sequence of Streptomyces xanthophaeus NBRC 12829.</title>
        <authorList>
            <person name="Komaki H."/>
            <person name="Tamura T."/>
        </authorList>
    </citation>
    <scope>NUCLEOTIDE SEQUENCE</scope>
    <source>
        <strain evidence="1">NBRC 12829</strain>
    </source>
</reference>
<dbReference type="Gene3D" id="3.40.47.10">
    <property type="match status" value="1"/>
</dbReference>
<dbReference type="SUPFAM" id="SSF53901">
    <property type="entry name" value="Thiolase-like"/>
    <property type="match status" value="1"/>
</dbReference>
<comment type="caution">
    <text evidence="1">The sequence shown here is derived from an EMBL/GenBank/DDBJ whole genome shotgun (WGS) entry which is preliminary data.</text>
</comment>
<gene>
    <name evidence="1" type="ORF">Sxan_23080</name>
</gene>
<dbReference type="EMBL" id="BNEE01000006">
    <property type="protein sequence ID" value="GHI84944.1"/>
    <property type="molecule type" value="Genomic_DNA"/>
</dbReference>